<reference evidence="3" key="1">
    <citation type="journal article" date="2017" name="Nat. Ecol. Evol.">
        <title>Genome expansion and lineage-specific genetic innovations in the forest pathogenic fungi Armillaria.</title>
        <authorList>
            <person name="Sipos G."/>
            <person name="Prasanna A.N."/>
            <person name="Walter M.C."/>
            <person name="O'Connor E."/>
            <person name="Balint B."/>
            <person name="Krizsan K."/>
            <person name="Kiss B."/>
            <person name="Hess J."/>
            <person name="Varga T."/>
            <person name="Slot J."/>
            <person name="Riley R."/>
            <person name="Boka B."/>
            <person name="Rigling D."/>
            <person name="Barry K."/>
            <person name="Lee J."/>
            <person name="Mihaltcheva S."/>
            <person name="LaButti K."/>
            <person name="Lipzen A."/>
            <person name="Waldron R."/>
            <person name="Moloney N.M."/>
            <person name="Sperisen C."/>
            <person name="Kredics L."/>
            <person name="Vagvoelgyi C."/>
            <person name="Patrignani A."/>
            <person name="Fitzpatrick D."/>
            <person name="Nagy I."/>
            <person name="Doyle S."/>
            <person name="Anderson J.B."/>
            <person name="Grigoriev I.V."/>
            <person name="Gueldener U."/>
            <person name="Muensterkoetter M."/>
            <person name="Nagy L.G."/>
        </authorList>
    </citation>
    <scope>NUCLEOTIDE SEQUENCE [LARGE SCALE GENOMIC DNA]</scope>
    <source>
        <strain evidence="3">28-4</strain>
    </source>
</reference>
<dbReference type="EMBL" id="KZ293466">
    <property type="protein sequence ID" value="PBK62483.1"/>
    <property type="molecule type" value="Genomic_DNA"/>
</dbReference>
<accession>A0A2H3BF76</accession>
<name>A0A2H3BF76_9AGAR</name>
<feature type="signal peptide" evidence="1">
    <location>
        <begin position="1"/>
        <end position="17"/>
    </location>
</feature>
<keyword evidence="3" id="KW-1185">Reference proteome</keyword>
<evidence type="ECO:0000313" key="2">
    <source>
        <dbReference type="EMBL" id="PBK62483.1"/>
    </source>
</evidence>
<dbReference type="AlphaFoldDB" id="A0A2H3BF76"/>
<keyword evidence="1" id="KW-0732">Signal</keyword>
<evidence type="ECO:0000256" key="1">
    <source>
        <dbReference type="SAM" id="SignalP"/>
    </source>
</evidence>
<feature type="chain" id="PRO_5013554344" evidence="1">
    <location>
        <begin position="18"/>
        <end position="73"/>
    </location>
</feature>
<organism evidence="2 3">
    <name type="scientific">Armillaria solidipes</name>
    <dbReference type="NCBI Taxonomy" id="1076256"/>
    <lineage>
        <taxon>Eukaryota</taxon>
        <taxon>Fungi</taxon>
        <taxon>Dikarya</taxon>
        <taxon>Basidiomycota</taxon>
        <taxon>Agaricomycotina</taxon>
        <taxon>Agaricomycetes</taxon>
        <taxon>Agaricomycetidae</taxon>
        <taxon>Agaricales</taxon>
        <taxon>Marasmiineae</taxon>
        <taxon>Physalacriaceae</taxon>
        <taxon>Armillaria</taxon>
    </lineage>
</organism>
<protein>
    <submittedName>
        <fullName evidence="2">Uncharacterized protein</fullName>
    </submittedName>
</protein>
<evidence type="ECO:0000313" key="3">
    <source>
        <dbReference type="Proteomes" id="UP000218334"/>
    </source>
</evidence>
<gene>
    <name evidence="2" type="ORF">ARMSODRAFT_606201</name>
</gene>
<dbReference type="Proteomes" id="UP000218334">
    <property type="component" value="Unassembled WGS sequence"/>
</dbReference>
<sequence length="73" mass="7925">MIVLGLLIPLTSHEVLSASRSLLSSTPAFLAPSTPDSWTQKPRSKLGTTTEFHLETVLDWPGPDKHCPANVTE</sequence>
<proteinExistence type="predicted"/>